<gene>
    <name evidence="1" type="ORF">L6164_000119</name>
</gene>
<proteinExistence type="predicted"/>
<accession>A0ACB9Q5I8</accession>
<keyword evidence="2" id="KW-1185">Reference proteome</keyword>
<dbReference type="Proteomes" id="UP000828941">
    <property type="component" value="Chromosome 1"/>
</dbReference>
<evidence type="ECO:0000313" key="1">
    <source>
        <dbReference type="EMBL" id="KAI4356068.1"/>
    </source>
</evidence>
<dbReference type="EMBL" id="CM039426">
    <property type="protein sequence ID" value="KAI4356068.1"/>
    <property type="molecule type" value="Genomic_DNA"/>
</dbReference>
<protein>
    <submittedName>
        <fullName evidence="1">Uncharacterized protein</fullName>
    </submittedName>
</protein>
<sequence>MASSYFSPSPKTLALSGFAMCTASDVESEIRKQINNGRLVFMWKQQHNQRNFKFNQLGGLDKAIKRNTTLATEFINALISFAIGMGNRVTYQLLSNKKIISLIKAPCFW</sequence>
<reference evidence="1 2" key="1">
    <citation type="journal article" date="2022" name="DNA Res.">
        <title>Chromosomal-level genome assembly of the orchid tree Bauhinia variegata (Leguminosae; Cercidoideae) supports the allotetraploid origin hypothesis of Bauhinia.</title>
        <authorList>
            <person name="Zhong Y."/>
            <person name="Chen Y."/>
            <person name="Zheng D."/>
            <person name="Pang J."/>
            <person name="Liu Y."/>
            <person name="Luo S."/>
            <person name="Meng S."/>
            <person name="Qian L."/>
            <person name="Wei D."/>
            <person name="Dai S."/>
            <person name="Zhou R."/>
        </authorList>
    </citation>
    <scope>NUCLEOTIDE SEQUENCE [LARGE SCALE GENOMIC DNA]</scope>
    <source>
        <strain evidence="1">BV-YZ2020</strain>
    </source>
</reference>
<evidence type="ECO:0000313" key="2">
    <source>
        <dbReference type="Proteomes" id="UP000828941"/>
    </source>
</evidence>
<comment type="caution">
    <text evidence="1">The sequence shown here is derived from an EMBL/GenBank/DDBJ whole genome shotgun (WGS) entry which is preliminary data.</text>
</comment>
<organism evidence="1 2">
    <name type="scientific">Bauhinia variegata</name>
    <name type="common">Purple orchid tree</name>
    <name type="synonym">Phanera variegata</name>
    <dbReference type="NCBI Taxonomy" id="167791"/>
    <lineage>
        <taxon>Eukaryota</taxon>
        <taxon>Viridiplantae</taxon>
        <taxon>Streptophyta</taxon>
        <taxon>Embryophyta</taxon>
        <taxon>Tracheophyta</taxon>
        <taxon>Spermatophyta</taxon>
        <taxon>Magnoliopsida</taxon>
        <taxon>eudicotyledons</taxon>
        <taxon>Gunneridae</taxon>
        <taxon>Pentapetalae</taxon>
        <taxon>rosids</taxon>
        <taxon>fabids</taxon>
        <taxon>Fabales</taxon>
        <taxon>Fabaceae</taxon>
        <taxon>Cercidoideae</taxon>
        <taxon>Cercideae</taxon>
        <taxon>Bauhiniinae</taxon>
        <taxon>Bauhinia</taxon>
    </lineage>
</organism>
<name>A0ACB9Q5I8_BAUVA</name>